<dbReference type="Pfam" id="PF07729">
    <property type="entry name" value="FCD"/>
    <property type="match status" value="1"/>
</dbReference>
<keyword evidence="1" id="KW-0805">Transcription regulation</keyword>
<dbReference type="AlphaFoldDB" id="A0A248TJT9"/>
<dbReference type="GO" id="GO:0003677">
    <property type="term" value="F:DNA binding"/>
    <property type="evidence" value="ECO:0007669"/>
    <property type="project" value="UniProtKB-KW"/>
</dbReference>
<dbReference type="InterPro" id="IPR000524">
    <property type="entry name" value="Tscrpt_reg_HTH_GntR"/>
</dbReference>
<keyword evidence="3" id="KW-0804">Transcription</keyword>
<evidence type="ECO:0000313" key="6">
    <source>
        <dbReference type="Proteomes" id="UP000215137"/>
    </source>
</evidence>
<name>A0A248TJT9_9BACI</name>
<dbReference type="PANTHER" id="PTHR43537:SF5">
    <property type="entry name" value="UXU OPERON TRANSCRIPTIONAL REGULATOR"/>
    <property type="match status" value="1"/>
</dbReference>
<dbReference type="InterPro" id="IPR011711">
    <property type="entry name" value="GntR_C"/>
</dbReference>
<protein>
    <recommendedName>
        <fullName evidence="4">HTH gntR-type domain-containing protein</fullName>
    </recommendedName>
</protein>
<feature type="domain" description="HTH gntR-type" evidence="4">
    <location>
        <begin position="7"/>
        <end position="75"/>
    </location>
</feature>
<dbReference type="Gene3D" id="1.20.120.530">
    <property type="entry name" value="GntR ligand-binding domain-like"/>
    <property type="match status" value="1"/>
</dbReference>
<dbReference type="Gene3D" id="1.10.10.10">
    <property type="entry name" value="Winged helix-like DNA-binding domain superfamily/Winged helix DNA-binding domain"/>
    <property type="match status" value="1"/>
</dbReference>
<accession>A0A248TJT9</accession>
<dbReference type="InterPro" id="IPR036388">
    <property type="entry name" value="WH-like_DNA-bd_sf"/>
</dbReference>
<dbReference type="OrthoDB" id="114741at2"/>
<organism evidence="5 6">
    <name type="scientific">Cytobacillus kochii</name>
    <dbReference type="NCBI Taxonomy" id="859143"/>
    <lineage>
        <taxon>Bacteria</taxon>
        <taxon>Bacillati</taxon>
        <taxon>Bacillota</taxon>
        <taxon>Bacilli</taxon>
        <taxon>Bacillales</taxon>
        <taxon>Bacillaceae</taxon>
        <taxon>Cytobacillus</taxon>
    </lineage>
</organism>
<dbReference type="RefSeq" id="WP_095372037.1">
    <property type="nucleotide sequence ID" value="NZ_CP022983.1"/>
</dbReference>
<dbReference type="GO" id="GO:0003700">
    <property type="term" value="F:DNA-binding transcription factor activity"/>
    <property type="evidence" value="ECO:0007669"/>
    <property type="project" value="InterPro"/>
</dbReference>
<reference evidence="5 6" key="1">
    <citation type="submission" date="2017-08" db="EMBL/GenBank/DDBJ databases">
        <title>Complete Genome Sequence of Bacillus kochii Oregon-R-modENCODE STRAIN BDGP4, isolated from Drosophila melanogaster gut.</title>
        <authorList>
            <person name="Wan K.H."/>
            <person name="Yu C."/>
            <person name="Park S."/>
            <person name="Hammonds A.S."/>
            <person name="Booth B.W."/>
            <person name="Celniker S.E."/>
        </authorList>
    </citation>
    <scope>NUCLEOTIDE SEQUENCE [LARGE SCALE GENOMIC DNA]</scope>
    <source>
        <strain evidence="5 6">BDGP4</strain>
    </source>
</reference>
<dbReference type="SMART" id="SM00895">
    <property type="entry name" value="FCD"/>
    <property type="match status" value="1"/>
</dbReference>
<dbReference type="InterPro" id="IPR008920">
    <property type="entry name" value="TF_FadR/GntR_C"/>
</dbReference>
<sequence>MRIVKPESLHQQAYHIIKSEILEGVYQPSERIVEAKAASKLGISRGPVREAIRMLIQDGLLVYNDGYVKVYTPTVQDVIDLFQCRESLEALAISLAIHNISENEKEKLQENLIASYQANEKKDIIELGKLDQAFHDIIIYASKNKQLTELLEMIRAKIHYMRSNMVKENFYPTLVEEHERIIDLLFSGDEKGAQEYIRQHIRKGLDGVLMHIDKSVSK</sequence>
<keyword evidence="2" id="KW-0238">DNA-binding</keyword>
<gene>
    <name evidence="5" type="ORF">CKF48_14835</name>
</gene>
<dbReference type="EMBL" id="CP022983">
    <property type="protein sequence ID" value="ASV68467.1"/>
    <property type="molecule type" value="Genomic_DNA"/>
</dbReference>
<dbReference type="SUPFAM" id="SSF46785">
    <property type="entry name" value="Winged helix' DNA-binding domain"/>
    <property type="match status" value="1"/>
</dbReference>
<evidence type="ECO:0000313" key="5">
    <source>
        <dbReference type="EMBL" id="ASV68467.1"/>
    </source>
</evidence>
<dbReference type="PROSITE" id="PS50949">
    <property type="entry name" value="HTH_GNTR"/>
    <property type="match status" value="1"/>
</dbReference>
<evidence type="ECO:0000259" key="4">
    <source>
        <dbReference type="PROSITE" id="PS50949"/>
    </source>
</evidence>
<dbReference type="KEGG" id="bko:CKF48_14835"/>
<evidence type="ECO:0000256" key="2">
    <source>
        <dbReference type="ARBA" id="ARBA00023125"/>
    </source>
</evidence>
<dbReference type="Pfam" id="PF00392">
    <property type="entry name" value="GntR"/>
    <property type="match status" value="1"/>
</dbReference>
<dbReference type="CDD" id="cd07377">
    <property type="entry name" value="WHTH_GntR"/>
    <property type="match status" value="1"/>
</dbReference>
<dbReference type="SUPFAM" id="SSF48008">
    <property type="entry name" value="GntR ligand-binding domain-like"/>
    <property type="match status" value="1"/>
</dbReference>
<proteinExistence type="predicted"/>
<dbReference type="Proteomes" id="UP000215137">
    <property type="component" value="Chromosome"/>
</dbReference>
<keyword evidence="6" id="KW-1185">Reference proteome</keyword>
<evidence type="ECO:0000256" key="1">
    <source>
        <dbReference type="ARBA" id="ARBA00023015"/>
    </source>
</evidence>
<evidence type="ECO:0000256" key="3">
    <source>
        <dbReference type="ARBA" id="ARBA00023163"/>
    </source>
</evidence>
<dbReference type="InterPro" id="IPR036390">
    <property type="entry name" value="WH_DNA-bd_sf"/>
</dbReference>
<dbReference type="SMART" id="SM00345">
    <property type="entry name" value="HTH_GNTR"/>
    <property type="match status" value="1"/>
</dbReference>
<dbReference type="PANTHER" id="PTHR43537">
    <property type="entry name" value="TRANSCRIPTIONAL REGULATOR, GNTR FAMILY"/>
    <property type="match status" value="1"/>
</dbReference>